<protein>
    <submittedName>
        <fullName evidence="1">Uncharacterized protein</fullName>
    </submittedName>
</protein>
<dbReference type="EMBL" id="JWZX01002197">
    <property type="protein sequence ID" value="KOO30595.1"/>
    <property type="molecule type" value="Genomic_DNA"/>
</dbReference>
<evidence type="ECO:0000313" key="2">
    <source>
        <dbReference type="Proteomes" id="UP000037460"/>
    </source>
</evidence>
<dbReference type="AlphaFoldDB" id="A0A0M0JVL6"/>
<evidence type="ECO:0000313" key="1">
    <source>
        <dbReference type="EMBL" id="KOO30595.1"/>
    </source>
</evidence>
<gene>
    <name evidence="1" type="ORF">Ctob_007915</name>
</gene>
<accession>A0A0M0JVL6</accession>
<reference evidence="2" key="1">
    <citation type="journal article" date="2015" name="PLoS Genet.">
        <title>Genome Sequence and Transcriptome Analyses of Chrysochromulina tobin: Metabolic Tools for Enhanced Algal Fitness in the Prominent Order Prymnesiales (Haptophyceae).</title>
        <authorList>
            <person name="Hovde B.T."/>
            <person name="Deodato C.R."/>
            <person name="Hunsperger H.M."/>
            <person name="Ryken S.A."/>
            <person name="Yost W."/>
            <person name="Jha R.K."/>
            <person name="Patterson J."/>
            <person name="Monnat R.J. Jr."/>
            <person name="Barlow S.B."/>
            <person name="Starkenburg S.R."/>
            <person name="Cattolico R.A."/>
        </authorList>
    </citation>
    <scope>NUCLEOTIDE SEQUENCE</scope>
    <source>
        <strain evidence="2">CCMP291</strain>
    </source>
</reference>
<name>A0A0M0JVL6_9EUKA</name>
<dbReference type="Proteomes" id="UP000037460">
    <property type="component" value="Unassembled WGS sequence"/>
</dbReference>
<comment type="caution">
    <text evidence="1">The sequence shown here is derived from an EMBL/GenBank/DDBJ whole genome shotgun (WGS) entry which is preliminary data.</text>
</comment>
<keyword evidence="2" id="KW-1185">Reference proteome</keyword>
<organism evidence="1 2">
    <name type="scientific">Chrysochromulina tobinii</name>
    <dbReference type="NCBI Taxonomy" id="1460289"/>
    <lineage>
        <taxon>Eukaryota</taxon>
        <taxon>Haptista</taxon>
        <taxon>Haptophyta</taxon>
        <taxon>Prymnesiophyceae</taxon>
        <taxon>Prymnesiales</taxon>
        <taxon>Chrysochromulinaceae</taxon>
        <taxon>Chrysochromulina</taxon>
    </lineage>
</organism>
<proteinExistence type="predicted"/>
<sequence>MLAQMGPQMLAQMGPQMLAQMGPQMMAQMGPQMMAQMGPQMMAQMGPMGAGPMGGLMAPAVAMAQGRPISHQGAMDHLALVMKHHAARAAEMGQGGPPRR</sequence>